<dbReference type="InterPro" id="IPR001303">
    <property type="entry name" value="Aldolase_II/adducin_N"/>
</dbReference>
<proteinExistence type="predicted"/>
<keyword evidence="5" id="KW-1185">Reference proteome</keyword>
<accession>A0A0C3DW20</accession>
<dbReference type="GO" id="GO:0016832">
    <property type="term" value="F:aldehyde-lyase activity"/>
    <property type="evidence" value="ECO:0007669"/>
    <property type="project" value="TreeGrafter"/>
</dbReference>
<dbReference type="OrthoDB" id="2932980at2759"/>
<dbReference type="GO" id="GO:0046872">
    <property type="term" value="F:metal ion binding"/>
    <property type="evidence" value="ECO:0007669"/>
    <property type="project" value="UniProtKB-KW"/>
</dbReference>
<dbReference type="STRING" id="913774.A0A0C3DW20"/>
<dbReference type="InterPro" id="IPR036409">
    <property type="entry name" value="Aldolase_II/adducin_N_sf"/>
</dbReference>
<reference evidence="4 5" key="1">
    <citation type="submission" date="2014-04" db="EMBL/GenBank/DDBJ databases">
        <authorList>
            <consortium name="DOE Joint Genome Institute"/>
            <person name="Kuo A."/>
            <person name="Martino E."/>
            <person name="Perotto S."/>
            <person name="Kohler A."/>
            <person name="Nagy L.G."/>
            <person name="Floudas D."/>
            <person name="Copeland A."/>
            <person name="Barry K.W."/>
            <person name="Cichocki N."/>
            <person name="Veneault-Fourrey C."/>
            <person name="LaButti K."/>
            <person name="Lindquist E.A."/>
            <person name="Lipzen A."/>
            <person name="Lundell T."/>
            <person name="Morin E."/>
            <person name="Murat C."/>
            <person name="Sun H."/>
            <person name="Tunlid A."/>
            <person name="Henrissat B."/>
            <person name="Grigoriev I.V."/>
            <person name="Hibbett D.S."/>
            <person name="Martin F."/>
            <person name="Nordberg H.P."/>
            <person name="Cantor M.N."/>
            <person name="Hua S.X."/>
        </authorList>
    </citation>
    <scope>NUCLEOTIDE SEQUENCE [LARGE SCALE GENOMIC DNA]</scope>
    <source>
        <strain evidence="4 5">Zn</strain>
    </source>
</reference>
<dbReference type="PANTHER" id="PTHR22789">
    <property type="entry name" value="FUCULOSE PHOSPHATE ALDOLASE"/>
    <property type="match status" value="1"/>
</dbReference>
<dbReference type="Proteomes" id="UP000054321">
    <property type="component" value="Unassembled WGS sequence"/>
</dbReference>
<keyword evidence="2" id="KW-0456">Lyase</keyword>
<dbReference type="InterPro" id="IPR050197">
    <property type="entry name" value="Aldolase_class_II_sugar_metab"/>
</dbReference>
<protein>
    <recommendedName>
        <fullName evidence="3">Class II aldolase/adducin N-terminal domain-containing protein</fullName>
    </recommendedName>
</protein>
<dbReference type="EMBL" id="KN832871">
    <property type="protein sequence ID" value="KIN06288.1"/>
    <property type="molecule type" value="Genomic_DNA"/>
</dbReference>
<dbReference type="Gene3D" id="3.40.225.10">
    <property type="entry name" value="Class II aldolase/adducin N-terminal domain"/>
    <property type="match status" value="1"/>
</dbReference>
<dbReference type="Pfam" id="PF00596">
    <property type="entry name" value="Aldolase_II"/>
    <property type="match status" value="1"/>
</dbReference>
<sequence>MSLDKDPVLSELYRTFISGCHILHYQGVLDAYGHLSVRHPNDPKKFIMSQYIAPGTISSRVDLIEYWVENAEPVDPTAAKGYSERCIHSEVLKRFPEVNSVIHSHSEAVVPYSISGVPLKACYHMGGFLGTKTPVYDNANYVRAGVDVPDMLIRNTHLGGALASHFTDSESGTSPDYAVVLMRGHGLTVLAPTIQDCVLRAVYTQKNAAIQTTSLLTHAAYFGSSGTPTSSRPEIKYLSEDESSATLEMTRWSAMRPWGLWLREVEATGLYVNRG</sequence>
<dbReference type="GO" id="GO:0019323">
    <property type="term" value="P:pentose catabolic process"/>
    <property type="evidence" value="ECO:0007669"/>
    <property type="project" value="TreeGrafter"/>
</dbReference>
<dbReference type="GO" id="GO:0005829">
    <property type="term" value="C:cytosol"/>
    <property type="evidence" value="ECO:0007669"/>
    <property type="project" value="TreeGrafter"/>
</dbReference>
<organism evidence="4 5">
    <name type="scientific">Oidiodendron maius (strain Zn)</name>
    <dbReference type="NCBI Taxonomy" id="913774"/>
    <lineage>
        <taxon>Eukaryota</taxon>
        <taxon>Fungi</taxon>
        <taxon>Dikarya</taxon>
        <taxon>Ascomycota</taxon>
        <taxon>Pezizomycotina</taxon>
        <taxon>Leotiomycetes</taxon>
        <taxon>Leotiomycetes incertae sedis</taxon>
        <taxon>Myxotrichaceae</taxon>
        <taxon>Oidiodendron</taxon>
    </lineage>
</organism>
<gene>
    <name evidence="4" type="ORF">OIDMADRAFT_101056</name>
</gene>
<dbReference type="AlphaFoldDB" id="A0A0C3DW20"/>
<evidence type="ECO:0000256" key="2">
    <source>
        <dbReference type="ARBA" id="ARBA00023239"/>
    </source>
</evidence>
<evidence type="ECO:0000313" key="5">
    <source>
        <dbReference type="Proteomes" id="UP000054321"/>
    </source>
</evidence>
<keyword evidence="1" id="KW-0479">Metal-binding</keyword>
<evidence type="ECO:0000313" key="4">
    <source>
        <dbReference type="EMBL" id="KIN06288.1"/>
    </source>
</evidence>
<dbReference type="InParanoid" id="A0A0C3DW20"/>
<reference evidence="5" key="2">
    <citation type="submission" date="2015-01" db="EMBL/GenBank/DDBJ databases">
        <title>Evolutionary Origins and Diversification of the Mycorrhizal Mutualists.</title>
        <authorList>
            <consortium name="DOE Joint Genome Institute"/>
            <consortium name="Mycorrhizal Genomics Consortium"/>
            <person name="Kohler A."/>
            <person name="Kuo A."/>
            <person name="Nagy L.G."/>
            <person name="Floudas D."/>
            <person name="Copeland A."/>
            <person name="Barry K.W."/>
            <person name="Cichocki N."/>
            <person name="Veneault-Fourrey C."/>
            <person name="LaButti K."/>
            <person name="Lindquist E.A."/>
            <person name="Lipzen A."/>
            <person name="Lundell T."/>
            <person name="Morin E."/>
            <person name="Murat C."/>
            <person name="Riley R."/>
            <person name="Ohm R."/>
            <person name="Sun H."/>
            <person name="Tunlid A."/>
            <person name="Henrissat B."/>
            <person name="Grigoriev I.V."/>
            <person name="Hibbett D.S."/>
            <person name="Martin F."/>
        </authorList>
    </citation>
    <scope>NUCLEOTIDE SEQUENCE [LARGE SCALE GENOMIC DNA]</scope>
    <source>
        <strain evidence="5">Zn</strain>
    </source>
</reference>
<dbReference type="HOGENOM" id="CLU_006033_2_2_1"/>
<evidence type="ECO:0000259" key="3">
    <source>
        <dbReference type="SMART" id="SM01007"/>
    </source>
</evidence>
<name>A0A0C3DW20_OIDMZ</name>
<evidence type="ECO:0000256" key="1">
    <source>
        <dbReference type="ARBA" id="ARBA00022723"/>
    </source>
</evidence>
<feature type="domain" description="Class II aldolase/adducin N-terminal" evidence="3">
    <location>
        <begin position="14"/>
        <end position="212"/>
    </location>
</feature>
<dbReference type="SUPFAM" id="SSF53639">
    <property type="entry name" value="AraD/HMP-PK domain-like"/>
    <property type="match status" value="1"/>
</dbReference>
<dbReference type="PANTHER" id="PTHR22789:SF0">
    <property type="entry name" value="3-OXO-TETRONATE 4-PHOSPHATE DECARBOXYLASE-RELATED"/>
    <property type="match status" value="1"/>
</dbReference>
<dbReference type="SMART" id="SM01007">
    <property type="entry name" value="Aldolase_II"/>
    <property type="match status" value="1"/>
</dbReference>